<gene>
    <name evidence="7" type="ORF">EUGRSUZ_B02563</name>
</gene>
<evidence type="ECO:0000256" key="3">
    <source>
        <dbReference type="ARBA" id="ARBA00022679"/>
    </source>
</evidence>
<dbReference type="InParanoid" id="A0A059D6H7"/>
<dbReference type="GO" id="GO:0080043">
    <property type="term" value="F:quercetin 3-O-glucosyltransferase activity"/>
    <property type="evidence" value="ECO:0000318"/>
    <property type="project" value="GO_Central"/>
</dbReference>
<reference evidence="7" key="1">
    <citation type="submission" date="2013-07" db="EMBL/GenBank/DDBJ databases">
        <title>The genome of Eucalyptus grandis.</title>
        <authorList>
            <person name="Schmutz J."/>
            <person name="Hayes R."/>
            <person name="Myburg A."/>
            <person name="Tuskan G."/>
            <person name="Grattapaglia D."/>
            <person name="Rokhsar D.S."/>
        </authorList>
    </citation>
    <scope>NUCLEOTIDE SEQUENCE</scope>
    <source>
        <tissue evidence="7">Leaf extractions</tissue>
    </source>
</reference>
<dbReference type="Pfam" id="PF26168">
    <property type="entry name" value="Glyco_transf_N"/>
    <property type="match status" value="1"/>
</dbReference>
<dbReference type="PROSITE" id="PS00375">
    <property type="entry name" value="UDPGT"/>
    <property type="match status" value="1"/>
</dbReference>
<dbReference type="EC" id="2.4.1.-" evidence="5"/>
<dbReference type="GO" id="GO:0080044">
    <property type="term" value="F:quercetin 7-O-glucosyltransferase activity"/>
    <property type="evidence" value="ECO:0000318"/>
    <property type="project" value="GO_Central"/>
</dbReference>
<dbReference type="eggNOG" id="KOG1192">
    <property type="taxonomic scope" value="Eukaryota"/>
</dbReference>
<dbReference type="PANTHER" id="PTHR11926">
    <property type="entry name" value="GLUCOSYL/GLUCURONOSYL TRANSFERASES"/>
    <property type="match status" value="1"/>
</dbReference>
<comment type="similarity">
    <text evidence="1 4">Belongs to the UDP-glycosyltransferase family.</text>
</comment>
<sequence length="464" mass="51960">MKMEAEQRRAHVVVLPYPSQGHINPLLQFAKRLASKGLKATLATTHYTVKSIHAPNVGVEPISDGFDEKGFAQAGSEAVFLKSFEEHGSRTLSEVIEKYSSTDAPVTCVVYDSFFPWALNVAKQHGIYGAAFFTNSVTISNIFYRLHCGLLKLPLEFHDEALLVPGLPPLNSRDLPSFLQSPGTYPAYLAMKLRQFTNTDKADWIFGNSFEALECEEAKSISDLWPAKLIGPMVPSAYLDCRIDKDDTYGASLWKPLNIECANWLETKPPKSVVYVSFGSMISLTAEQMEEMAWGLKESGFPFLWVVRPSELDKLPQGFGEFVQEKVMIATWCNQLEVLAHRATGCFMTHCGWNSTLEGLSAGVPMVGVPRFADQFTNAKYVEEIWGVGVRPKEDEEGVVRREEVVKCLNEVMRGDRSDEIERNGRKWMELAKEAISEGGSSDRCINEFVEHLASHGEERRQVD</sequence>
<evidence type="ECO:0000256" key="5">
    <source>
        <dbReference type="RuleBase" id="RU362057"/>
    </source>
</evidence>
<dbReference type="FunFam" id="3.40.50.2000:FF:000019">
    <property type="entry name" value="Glycosyltransferase"/>
    <property type="match status" value="1"/>
</dbReference>
<feature type="domain" description="Glycosyltransferase N-terminal" evidence="6">
    <location>
        <begin position="11"/>
        <end position="51"/>
    </location>
</feature>
<dbReference type="OrthoDB" id="5835829at2759"/>
<keyword evidence="2 4" id="KW-0328">Glycosyltransferase</keyword>
<dbReference type="InterPro" id="IPR035595">
    <property type="entry name" value="UDP_glycos_trans_CS"/>
</dbReference>
<accession>A0A059D6H7</accession>
<dbReference type="InterPro" id="IPR002213">
    <property type="entry name" value="UDP_glucos_trans"/>
</dbReference>
<organism evidence="7">
    <name type="scientific">Eucalyptus grandis</name>
    <name type="common">Flooded gum</name>
    <dbReference type="NCBI Taxonomy" id="71139"/>
    <lineage>
        <taxon>Eukaryota</taxon>
        <taxon>Viridiplantae</taxon>
        <taxon>Streptophyta</taxon>
        <taxon>Embryophyta</taxon>
        <taxon>Tracheophyta</taxon>
        <taxon>Spermatophyta</taxon>
        <taxon>Magnoliopsida</taxon>
        <taxon>eudicotyledons</taxon>
        <taxon>Gunneridae</taxon>
        <taxon>Pentapetalae</taxon>
        <taxon>rosids</taxon>
        <taxon>malvids</taxon>
        <taxon>Myrtales</taxon>
        <taxon>Myrtaceae</taxon>
        <taxon>Myrtoideae</taxon>
        <taxon>Eucalypteae</taxon>
        <taxon>Eucalyptus</taxon>
    </lineage>
</organism>
<evidence type="ECO:0000256" key="4">
    <source>
        <dbReference type="RuleBase" id="RU003718"/>
    </source>
</evidence>
<dbReference type="FunFam" id="3.40.50.2000:FF:000057">
    <property type="entry name" value="Glycosyltransferase"/>
    <property type="match status" value="1"/>
</dbReference>
<evidence type="ECO:0000313" key="7">
    <source>
        <dbReference type="EMBL" id="KCW85820.1"/>
    </source>
</evidence>
<dbReference type="Gramene" id="KCW85820">
    <property type="protein sequence ID" value="KCW85820"/>
    <property type="gene ID" value="EUGRSUZ_B02563"/>
</dbReference>
<protein>
    <recommendedName>
        <fullName evidence="5">Glycosyltransferase</fullName>
        <ecNumber evidence="5">2.4.1.-</ecNumber>
    </recommendedName>
</protein>
<name>A0A059D6H7_EUCGR</name>
<evidence type="ECO:0000256" key="1">
    <source>
        <dbReference type="ARBA" id="ARBA00009995"/>
    </source>
</evidence>
<evidence type="ECO:0000256" key="2">
    <source>
        <dbReference type="ARBA" id="ARBA00022676"/>
    </source>
</evidence>
<dbReference type="Pfam" id="PF00201">
    <property type="entry name" value="UDPGT"/>
    <property type="match status" value="1"/>
</dbReference>
<dbReference type="AlphaFoldDB" id="A0A059D6H7"/>
<dbReference type="KEGG" id="egr:104432928"/>
<keyword evidence="3 4" id="KW-0808">Transferase</keyword>
<dbReference type="Gene3D" id="3.40.50.2000">
    <property type="entry name" value="Glycogen Phosphorylase B"/>
    <property type="match status" value="2"/>
</dbReference>
<dbReference type="PANTHER" id="PTHR11926:SF727">
    <property type="entry name" value="UDP-GLYCOSYLTRANSFERASE 74B1"/>
    <property type="match status" value="1"/>
</dbReference>
<evidence type="ECO:0000259" key="6">
    <source>
        <dbReference type="Pfam" id="PF26168"/>
    </source>
</evidence>
<dbReference type="InterPro" id="IPR058980">
    <property type="entry name" value="Glyco_transf_N"/>
</dbReference>
<dbReference type="EMBL" id="KK198754">
    <property type="protein sequence ID" value="KCW85820.1"/>
    <property type="molecule type" value="Genomic_DNA"/>
</dbReference>
<dbReference type="FunCoup" id="A0A059D6H7">
    <property type="interactions" value="229"/>
</dbReference>
<dbReference type="GO" id="GO:0032787">
    <property type="term" value="P:monocarboxylic acid metabolic process"/>
    <property type="evidence" value="ECO:0007669"/>
    <property type="project" value="UniProtKB-ARBA"/>
</dbReference>
<dbReference type="GO" id="GO:0005737">
    <property type="term" value="C:cytoplasm"/>
    <property type="evidence" value="ECO:0000318"/>
    <property type="project" value="GO_Central"/>
</dbReference>
<proteinExistence type="inferred from homology"/>
<dbReference type="OMA" id="WKVGYRA"/>
<dbReference type="SUPFAM" id="SSF53756">
    <property type="entry name" value="UDP-Glycosyltransferase/glycogen phosphorylase"/>
    <property type="match status" value="1"/>
</dbReference>
<dbReference type="CDD" id="cd03784">
    <property type="entry name" value="GT1_Gtf-like"/>
    <property type="match status" value="1"/>
</dbReference>